<dbReference type="AlphaFoldDB" id="A0ABD3HN47"/>
<dbReference type="InterPro" id="IPR007657">
    <property type="entry name" value="Glycosyltransferase_61"/>
</dbReference>
<keyword evidence="7" id="KW-1185">Reference proteome</keyword>
<evidence type="ECO:0000259" key="5">
    <source>
        <dbReference type="Pfam" id="PF04577"/>
    </source>
</evidence>
<name>A0ABD3HN47_9MARC</name>
<keyword evidence="4" id="KW-0472">Membrane</keyword>
<dbReference type="Pfam" id="PF04577">
    <property type="entry name" value="Glyco_transf_61"/>
    <property type="match status" value="1"/>
</dbReference>
<keyword evidence="2" id="KW-0808">Transferase</keyword>
<feature type="transmembrane region" description="Helical" evidence="4">
    <location>
        <begin position="33"/>
        <end position="51"/>
    </location>
</feature>
<dbReference type="EMBL" id="JBJQOH010000003">
    <property type="protein sequence ID" value="KAL3692226.1"/>
    <property type="molecule type" value="Genomic_DNA"/>
</dbReference>
<keyword evidence="4" id="KW-0812">Transmembrane</keyword>
<dbReference type="PANTHER" id="PTHR20961:SF124">
    <property type="entry name" value="GLYCOSYLTRANSFERASE"/>
    <property type="match status" value="1"/>
</dbReference>
<dbReference type="PANTHER" id="PTHR20961">
    <property type="entry name" value="GLYCOSYLTRANSFERASE"/>
    <property type="match status" value="1"/>
</dbReference>
<dbReference type="InterPro" id="IPR049625">
    <property type="entry name" value="Glyco_transf_61_cat"/>
</dbReference>
<keyword evidence="4" id="KW-1133">Transmembrane helix</keyword>
<reference evidence="6 7" key="1">
    <citation type="submission" date="2024-09" db="EMBL/GenBank/DDBJ databases">
        <title>Chromosome-scale assembly of Riccia sorocarpa.</title>
        <authorList>
            <person name="Paukszto L."/>
        </authorList>
    </citation>
    <scope>NUCLEOTIDE SEQUENCE [LARGE SCALE GENOMIC DNA]</scope>
    <source>
        <strain evidence="6">LP-2024</strain>
        <tissue evidence="6">Aerial parts of the thallus</tissue>
    </source>
</reference>
<evidence type="ECO:0000256" key="1">
    <source>
        <dbReference type="ARBA" id="ARBA00022676"/>
    </source>
</evidence>
<proteinExistence type="predicted"/>
<gene>
    <name evidence="6" type="ORF">R1sor_005877</name>
</gene>
<sequence>MEKRNGKEDHEGRPPDMELSVAYNGRPRRKCKMLYSLVLLLLLVISLVSTATRLQNIALPSFGFSDTSDSDKAKFLLGQENEDYWCDRSDRRTDVCYIQGNVHLFPEYVEKKVLLQLYSNDKSTWHGEEEIRPFTRKYDASATELVEYVTLRSKYLEFFQPVESACGVKHSAPLLVFSAGGFTGNLYHDFQDVLVPLFITSRFYEGHVVFGITQAREWWLRKFKPLLELMTKHNIIDLKRDKEVHCFPEAVIGLRVHGELKVDPTLMPHNESMKDFQLLLQEAYGGGEDNARTKIQEGSRCLRSRASQSWAAGCKLKLVIVARNDTRVILNQSQVASLAQKEGFDVQILTPWGGSMLTNLYRIIHNADVMMGVHGAALTHMLFMRPRSVLIQIVPLGTNWPSLTYFQEPAVNRLDLQYVEYRITPEESTLSRIYGRDHAIVKDPEAFIAKKWETRKKIYMQGQDVRLALPKLKLALRDAKRLALQSLDPK</sequence>
<dbReference type="Proteomes" id="UP001633002">
    <property type="component" value="Unassembled WGS sequence"/>
</dbReference>
<dbReference type="GO" id="GO:0005794">
    <property type="term" value="C:Golgi apparatus"/>
    <property type="evidence" value="ECO:0007669"/>
    <property type="project" value="UniProtKB-ARBA"/>
</dbReference>
<evidence type="ECO:0000313" key="7">
    <source>
        <dbReference type="Proteomes" id="UP001633002"/>
    </source>
</evidence>
<feature type="domain" description="Glycosyltransferase 61 catalytic" evidence="5">
    <location>
        <begin position="297"/>
        <end position="391"/>
    </location>
</feature>
<dbReference type="GO" id="GO:0016763">
    <property type="term" value="F:pentosyltransferase activity"/>
    <property type="evidence" value="ECO:0007669"/>
    <property type="project" value="UniProtKB-ARBA"/>
</dbReference>
<comment type="caution">
    <text evidence="6">The sequence shown here is derived from an EMBL/GenBank/DDBJ whole genome shotgun (WGS) entry which is preliminary data.</text>
</comment>
<accession>A0ABD3HN47</accession>
<evidence type="ECO:0000256" key="2">
    <source>
        <dbReference type="ARBA" id="ARBA00022679"/>
    </source>
</evidence>
<keyword evidence="3" id="KW-0325">Glycoprotein</keyword>
<evidence type="ECO:0000256" key="3">
    <source>
        <dbReference type="ARBA" id="ARBA00023180"/>
    </source>
</evidence>
<organism evidence="6 7">
    <name type="scientific">Riccia sorocarpa</name>
    <dbReference type="NCBI Taxonomy" id="122646"/>
    <lineage>
        <taxon>Eukaryota</taxon>
        <taxon>Viridiplantae</taxon>
        <taxon>Streptophyta</taxon>
        <taxon>Embryophyta</taxon>
        <taxon>Marchantiophyta</taxon>
        <taxon>Marchantiopsida</taxon>
        <taxon>Marchantiidae</taxon>
        <taxon>Marchantiales</taxon>
        <taxon>Ricciaceae</taxon>
        <taxon>Riccia</taxon>
    </lineage>
</organism>
<evidence type="ECO:0000256" key="4">
    <source>
        <dbReference type="SAM" id="Phobius"/>
    </source>
</evidence>
<keyword evidence="1" id="KW-0328">Glycosyltransferase</keyword>
<protein>
    <recommendedName>
        <fullName evidence="5">Glycosyltransferase 61 catalytic domain-containing protein</fullName>
    </recommendedName>
</protein>
<evidence type="ECO:0000313" key="6">
    <source>
        <dbReference type="EMBL" id="KAL3692226.1"/>
    </source>
</evidence>